<sequence length="762" mass="81522">MRFSRDRRGQSVVVGTVILFGFLILALSLYQVQIVPQENAEVEFDHSQQVEGEFLDVRNAVLSASRTGDGRSTSVKLGTRYPQRTFALNPPRAFGRLFTSAPRELRVENATVEGGPNVVDYWQNRTNVDGAIAFDTRSLRYSPEYNELRDSPDLVYEHSLVVAEFENTALGRSGQTVVDSDNRLRLIALNGNVDESGTRRTSVDPDALSQSRRSVRLTSAGGDPIVIELPTDTSPDRSGDLEQVWSDRLGTDVQGVTASGGTVRIELDGSEAYRLSLGAVGVGEGTNIPNESDGYITKVSSNNGVAVAEVRDRYNNPVEGAQVGVSVDGAFEETIRTDGEGRVSYEVTDVSDVEMEINAGTETWESVLFENVGVGTGGGGGTESLLVAPEEAVAFNGPGSTERGAFQLDVENQHNGTIRITDVTVLPENPDLNGLSDEAAGSGPGRSELYVESAGGAVGEKNVLLAPDQEYTFVPNSGLQLNLQRGPEKRAYDIGAEVYVDAETEFAGAEVLLGSNDRATITLAEFYEVGQSTATVVDVIGETFSVTVGYKIDGERRTEQFVTTVEAAPIGSVNLQDNIESSDTTFDVTTDQFQSLTTGWVVVENTATGQTESFESNDGETSVVESSSLGGISSGNDISATLYESDAEERELDQDITTVGGGASVINSFDVTDQSGRQARFDVDWAVTNDNNNLDTVEIELINEAGSVVNTVSNDVSGESASGMDRVSETGNPPAQTYTIRLTVTDTNGNDVVETREVEYTG</sequence>
<reference evidence="2 3" key="1">
    <citation type="submission" date="2019-11" db="EMBL/GenBank/DDBJ databases">
        <title>Genome sequences of 17 halophilic strains isolated from different environments.</title>
        <authorList>
            <person name="Furrow R.E."/>
        </authorList>
    </citation>
    <scope>NUCLEOTIDE SEQUENCE [LARGE SCALE GENOMIC DNA]</scope>
    <source>
        <strain evidence="2 3">22517_05_Cabo</strain>
    </source>
</reference>
<keyword evidence="1" id="KW-0812">Transmembrane</keyword>
<gene>
    <name evidence="2" type="ORF">GLW36_02745</name>
</gene>
<evidence type="ECO:0000313" key="3">
    <source>
        <dbReference type="Proteomes" id="UP000460194"/>
    </source>
</evidence>
<feature type="transmembrane region" description="Helical" evidence="1">
    <location>
        <begin position="12"/>
        <end position="30"/>
    </location>
</feature>
<name>A0A6B1IK76_9EURY</name>
<protein>
    <submittedName>
        <fullName evidence="2">Uncharacterized protein</fullName>
    </submittedName>
</protein>
<accession>A0A6B1IK76</accession>
<organism evidence="2 3">
    <name type="scientific">Halorubrum distributum</name>
    <dbReference type="NCBI Taxonomy" id="29283"/>
    <lineage>
        <taxon>Archaea</taxon>
        <taxon>Methanobacteriati</taxon>
        <taxon>Methanobacteriota</taxon>
        <taxon>Stenosarchaea group</taxon>
        <taxon>Halobacteria</taxon>
        <taxon>Halobacteriales</taxon>
        <taxon>Haloferacaceae</taxon>
        <taxon>Halorubrum</taxon>
        <taxon>Halorubrum distributum group</taxon>
    </lineage>
</organism>
<dbReference type="EMBL" id="WMEO01000003">
    <property type="protein sequence ID" value="MYL15565.1"/>
    <property type="molecule type" value="Genomic_DNA"/>
</dbReference>
<dbReference type="Proteomes" id="UP000460194">
    <property type="component" value="Unassembled WGS sequence"/>
</dbReference>
<evidence type="ECO:0000313" key="2">
    <source>
        <dbReference type="EMBL" id="MYL15565.1"/>
    </source>
</evidence>
<comment type="caution">
    <text evidence="2">The sequence shown here is derived from an EMBL/GenBank/DDBJ whole genome shotgun (WGS) entry which is preliminary data.</text>
</comment>
<dbReference type="AlphaFoldDB" id="A0A6B1IK76"/>
<keyword evidence="1" id="KW-0472">Membrane</keyword>
<dbReference type="RefSeq" id="WP_007345391.1">
    <property type="nucleotide sequence ID" value="NZ_WMEO01000003.1"/>
</dbReference>
<proteinExistence type="predicted"/>
<keyword evidence="1" id="KW-1133">Transmembrane helix</keyword>
<evidence type="ECO:0000256" key="1">
    <source>
        <dbReference type="SAM" id="Phobius"/>
    </source>
</evidence>